<dbReference type="RefSeq" id="WP_267563406.1">
    <property type="nucleotide sequence ID" value="NZ_JAPNTZ010000005.1"/>
</dbReference>
<dbReference type="Proteomes" id="UP001151002">
    <property type="component" value="Unassembled WGS sequence"/>
</dbReference>
<name>A0ABT4AYH6_9ACTN</name>
<proteinExistence type="predicted"/>
<dbReference type="EMBL" id="JAPNTZ010000005">
    <property type="protein sequence ID" value="MCY1139291.1"/>
    <property type="molecule type" value="Genomic_DNA"/>
</dbReference>
<gene>
    <name evidence="3" type="ORF">OWR29_14925</name>
</gene>
<evidence type="ECO:0000313" key="4">
    <source>
        <dbReference type="Proteomes" id="UP001151002"/>
    </source>
</evidence>
<feature type="region of interest" description="Disordered" evidence="1">
    <location>
        <begin position="228"/>
        <end position="272"/>
    </location>
</feature>
<comment type="caution">
    <text evidence="3">The sequence shown here is derived from an EMBL/GenBank/DDBJ whole genome shotgun (WGS) entry which is preliminary data.</text>
</comment>
<evidence type="ECO:0000256" key="1">
    <source>
        <dbReference type="SAM" id="MobiDB-lite"/>
    </source>
</evidence>
<dbReference type="Pfam" id="PF19560">
    <property type="entry name" value="DUF6082"/>
    <property type="match status" value="1"/>
</dbReference>
<feature type="transmembrane region" description="Helical" evidence="2">
    <location>
        <begin position="88"/>
        <end position="110"/>
    </location>
</feature>
<feature type="compositionally biased region" description="Low complexity" evidence="1">
    <location>
        <begin position="242"/>
        <end position="261"/>
    </location>
</feature>
<sequence length="272" mass="29891">MQDVFDRSAARLDAVLLLGAMRRTLSDDREPTQSILTMRPFVAGRKVSTGFLLIIVLLLLLLITPLVILPFASLSRDQLSDISNIGQAYGSISALLSALALASVAASLFYQARQDRAHRIDALRQGQQQLLAYVIAEPSVFGPCIVDFARLESDEDARRYFFTTLWLNYCRQGYEIGVFDENHIRAEFAEGMFESEVAARLWGVRMAELQRQGVKDIGSFNRIFARESDRRAGSASRGGVATGSSESTQESSEQSSGDQGQVGVRAEGDLDG</sequence>
<keyword evidence="2" id="KW-0812">Transmembrane</keyword>
<protein>
    <submittedName>
        <fullName evidence="3">DUF6082 family protein</fullName>
    </submittedName>
</protein>
<evidence type="ECO:0000256" key="2">
    <source>
        <dbReference type="SAM" id="Phobius"/>
    </source>
</evidence>
<accession>A0ABT4AYH6</accession>
<keyword evidence="2" id="KW-1133">Transmembrane helix</keyword>
<keyword evidence="4" id="KW-1185">Reference proteome</keyword>
<keyword evidence="2" id="KW-0472">Membrane</keyword>
<feature type="transmembrane region" description="Helical" evidence="2">
    <location>
        <begin position="47"/>
        <end position="68"/>
    </location>
</feature>
<organism evidence="3 4">
    <name type="scientific">Paractinoplanes pyxinae</name>
    <dbReference type="NCBI Taxonomy" id="2997416"/>
    <lineage>
        <taxon>Bacteria</taxon>
        <taxon>Bacillati</taxon>
        <taxon>Actinomycetota</taxon>
        <taxon>Actinomycetes</taxon>
        <taxon>Micromonosporales</taxon>
        <taxon>Micromonosporaceae</taxon>
        <taxon>Paractinoplanes</taxon>
    </lineage>
</organism>
<dbReference type="InterPro" id="IPR045728">
    <property type="entry name" value="DUF6082"/>
</dbReference>
<reference evidence="3" key="1">
    <citation type="submission" date="2022-11" db="EMBL/GenBank/DDBJ databases">
        <authorList>
            <person name="Somphong A."/>
            <person name="Phongsopitanun W."/>
        </authorList>
    </citation>
    <scope>NUCLEOTIDE SEQUENCE</scope>
    <source>
        <strain evidence="3">Pm04-4</strain>
    </source>
</reference>
<evidence type="ECO:0000313" key="3">
    <source>
        <dbReference type="EMBL" id="MCY1139291.1"/>
    </source>
</evidence>